<keyword evidence="1" id="KW-0175">Coiled coil</keyword>
<comment type="caution">
    <text evidence="2">The sequence shown here is derived from an EMBL/GenBank/DDBJ whole genome shotgun (WGS) entry which is preliminary data.</text>
</comment>
<dbReference type="AlphaFoldDB" id="A0A1R2CGK9"/>
<dbReference type="EMBL" id="MPUH01000160">
    <property type="protein sequence ID" value="OMJ88080.1"/>
    <property type="molecule type" value="Genomic_DNA"/>
</dbReference>
<reference evidence="2 3" key="1">
    <citation type="submission" date="2016-11" db="EMBL/GenBank/DDBJ databases">
        <title>The macronuclear genome of Stentor coeruleus: a giant cell with tiny introns.</title>
        <authorList>
            <person name="Slabodnick M."/>
            <person name="Ruby J.G."/>
            <person name="Reiff S.B."/>
            <person name="Swart E.C."/>
            <person name="Gosai S."/>
            <person name="Prabakaran S."/>
            <person name="Witkowska E."/>
            <person name="Larue G.E."/>
            <person name="Fisher S."/>
            <person name="Freeman R.M."/>
            <person name="Gunawardena J."/>
            <person name="Chu W."/>
            <person name="Stover N.A."/>
            <person name="Gregory B.D."/>
            <person name="Nowacki M."/>
            <person name="Derisi J."/>
            <person name="Roy S.W."/>
            <person name="Marshall W.F."/>
            <person name="Sood P."/>
        </authorList>
    </citation>
    <scope>NUCLEOTIDE SEQUENCE [LARGE SCALE GENOMIC DNA]</scope>
    <source>
        <strain evidence="2">WM001</strain>
    </source>
</reference>
<protein>
    <submittedName>
        <fullName evidence="2">Uncharacterized protein</fullName>
    </submittedName>
</protein>
<accession>A0A1R2CGK9</accession>
<feature type="coiled-coil region" evidence="1">
    <location>
        <begin position="110"/>
        <end position="304"/>
    </location>
</feature>
<name>A0A1R2CGK9_9CILI</name>
<organism evidence="2 3">
    <name type="scientific">Stentor coeruleus</name>
    <dbReference type="NCBI Taxonomy" id="5963"/>
    <lineage>
        <taxon>Eukaryota</taxon>
        <taxon>Sar</taxon>
        <taxon>Alveolata</taxon>
        <taxon>Ciliophora</taxon>
        <taxon>Postciliodesmatophora</taxon>
        <taxon>Heterotrichea</taxon>
        <taxon>Heterotrichida</taxon>
        <taxon>Stentoridae</taxon>
        <taxon>Stentor</taxon>
    </lineage>
</organism>
<sequence>MKRKSNKDSKEQLRYKNEGSLQDVDINIDDQLFPKCTDESIVIHLESPQSVTEIEKPKKISFKSYSSEDPKQKPYSYDIFTEDYIRSIPQVIIKQIFNIRRDCINSFSKETKLLSENNKLKGNIRNLNEKIETLTQKILDIEEENIQTLLREKKLAIKPIKSELKTIHNEKENLMQENTKQKETIESMIKNQGLLEETQHEMEKNLKSQEKKLRKYKKICEDTEINDIVNKLKGLEMLNEKYESLEKYNDEIQEKLKEIEKSYEIKSLECINLEKERDVMSFQIKSAEEHCKNINLRAETLEKMLTDKDRLHQDLLTNFKLLQDEIQRISKPNKDTTKSYTYDINSLKSSLAQKLIQKANRN</sequence>
<evidence type="ECO:0000256" key="1">
    <source>
        <dbReference type="SAM" id="Coils"/>
    </source>
</evidence>
<dbReference type="Proteomes" id="UP000187209">
    <property type="component" value="Unassembled WGS sequence"/>
</dbReference>
<proteinExistence type="predicted"/>
<evidence type="ECO:0000313" key="3">
    <source>
        <dbReference type="Proteomes" id="UP000187209"/>
    </source>
</evidence>
<gene>
    <name evidence="2" type="ORF">SteCoe_10065</name>
</gene>
<evidence type="ECO:0000313" key="2">
    <source>
        <dbReference type="EMBL" id="OMJ88080.1"/>
    </source>
</evidence>
<keyword evidence="3" id="KW-1185">Reference proteome</keyword>